<proteinExistence type="predicted"/>
<name>X6LSC1_RETFI</name>
<evidence type="ECO:0000256" key="1">
    <source>
        <dbReference type="SAM" id="Coils"/>
    </source>
</evidence>
<dbReference type="PANTHER" id="PTHR19446">
    <property type="entry name" value="REVERSE TRANSCRIPTASES"/>
    <property type="match status" value="1"/>
</dbReference>
<reference evidence="2 3" key="1">
    <citation type="journal article" date="2013" name="Curr. Biol.">
        <title>The Genome of the Foraminiferan Reticulomyxa filosa.</title>
        <authorList>
            <person name="Glockner G."/>
            <person name="Hulsmann N."/>
            <person name="Schleicher M."/>
            <person name="Noegel A.A."/>
            <person name="Eichinger L."/>
            <person name="Gallinger C."/>
            <person name="Pawlowski J."/>
            <person name="Sierra R."/>
            <person name="Euteneuer U."/>
            <person name="Pillet L."/>
            <person name="Moustafa A."/>
            <person name="Platzer M."/>
            <person name="Groth M."/>
            <person name="Szafranski K."/>
            <person name="Schliwa M."/>
        </authorList>
    </citation>
    <scope>NUCLEOTIDE SEQUENCE [LARGE SCALE GENOMIC DNA]</scope>
</reference>
<sequence>MLLILGPNVLFDTGKSTLGMRTVWKGSKSWWSNKLHQQRIKVQKLKRKFRKHRTQSNFEKYKKVSNQLRRNLRQEKQEHMVKSIDSMHEGNTRMLFSKFRSLNSNKISIIPALVDKQTNKIAHTDIDKAKLLADSFDQPPQPPNGANDHEGFYQSIENEVASVIAKSRDEEMKHGSVNLCDEYQSEITEEEVIDALRHISCYKAQGPDNIHNLMLKNGGDSLIQSLVFLFGWSFQMGYMPLFWKRANIVPIPKPDRDHSLTKNHRPIALLSGVGKLMERIVLKRLIYYLDQKSLLTNKAGFQSWHNTDELLLKITETIYKSFDKNA</sequence>
<comment type="caution">
    <text evidence="2">The sequence shown here is derived from an EMBL/GenBank/DDBJ whole genome shotgun (WGS) entry which is preliminary data.</text>
</comment>
<evidence type="ECO:0000313" key="3">
    <source>
        <dbReference type="Proteomes" id="UP000023152"/>
    </source>
</evidence>
<accession>X6LSC1</accession>
<keyword evidence="1" id="KW-0175">Coiled coil</keyword>
<feature type="coiled-coil region" evidence="1">
    <location>
        <begin position="35"/>
        <end position="78"/>
    </location>
</feature>
<dbReference type="OrthoDB" id="10065625at2759"/>
<evidence type="ECO:0000313" key="2">
    <source>
        <dbReference type="EMBL" id="ETO04281.1"/>
    </source>
</evidence>
<dbReference type="Proteomes" id="UP000023152">
    <property type="component" value="Unassembled WGS sequence"/>
</dbReference>
<feature type="non-terminal residue" evidence="2">
    <location>
        <position position="326"/>
    </location>
</feature>
<evidence type="ECO:0008006" key="4">
    <source>
        <dbReference type="Google" id="ProtNLM"/>
    </source>
</evidence>
<protein>
    <recommendedName>
        <fullName evidence="4">Reverse transcriptase domain-containing protein</fullName>
    </recommendedName>
</protein>
<dbReference type="AlphaFoldDB" id="X6LSC1"/>
<gene>
    <name evidence="2" type="ORF">RFI_33116</name>
</gene>
<dbReference type="EMBL" id="ASPP01029572">
    <property type="protein sequence ID" value="ETO04281.1"/>
    <property type="molecule type" value="Genomic_DNA"/>
</dbReference>
<keyword evidence="3" id="KW-1185">Reference proteome</keyword>
<organism evidence="2 3">
    <name type="scientific">Reticulomyxa filosa</name>
    <dbReference type="NCBI Taxonomy" id="46433"/>
    <lineage>
        <taxon>Eukaryota</taxon>
        <taxon>Sar</taxon>
        <taxon>Rhizaria</taxon>
        <taxon>Retaria</taxon>
        <taxon>Foraminifera</taxon>
        <taxon>Monothalamids</taxon>
        <taxon>Reticulomyxidae</taxon>
        <taxon>Reticulomyxa</taxon>
    </lineage>
</organism>